<dbReference type="InterPro" id="IPR013033">
    <property type="entry name" value="MinC"/>
</dbReference>
<dbReference type="InterPro" id="IPR055219">
    <property type="entry name" value="MinC_N_1"/>
</dbReference>
<evidence type="ECO:0000313" key="9">
    <source>
        <dbReference type="EMBL" id="GIP16915.1"/>
    </source>
</evidence>
<dbReference type="InterPro" id="IPR005526">
    <property type="entry name" value="Septum_form_inhib_MinC_C"/>
</dbReference>
<proteinExistence type="inferred from homology"/>
<accession>A0A919YPA8</accession>
<comment type="subunit">
    <text evidence="5 6">Interacts with MinD and FtsZ.</text>
</comment>
<keyword evidence="4 6" id="KW-0131">Cell cycle</keyword>
<dbReference type="AlphaFoldDB" id="A0A919YPA8"/>
<dbReference type="HAMAP" id="MF_00267">
    <property type="entry name" value="MinC"/>
    <property type="match status" value="1"/>
</dbReference>
<dbReference type="InterPro" id="IPR036145">
    <property type="entry name" value="MinC_C_sf"/>
</dbReference>
<evidence type="ECO:0000313" key="10">
    <source>
        <dbReference type="Proteomes" id="UP000683139"/>
    </source>
</evidence>
<dbReference type="Gene3D" id="3.30.160.540">
    <property type="match status" value="1"/>
</dbReference>
<comment type="similarity">
    <text evidence="1 6">Belongs to the MinC family.</text>
</comment>
<evidence type="ECO:0000256" key="5">
    <source>
        <dbReference type="ARBA" id="ARBA00046874"/>
    </source>
</evidence>
<keyword evidence="3 6" id="KW-0717">Septation</keyword>
<dbReference type="Pfam" id="PF22642">
    <property type="entry name" value="MinC_N_1"/>
    <property type="match status" value="1"/>
</dbReference>
<gene>
    <name evidence="6 9" type="primary">minC</name>
    <name evidence="9" type="ORF">J40TS1_25570</name>
</gene>
<evidence type="ECO:0000256" key="4">
    <source>
        <dbReference type="ARBA" id="ARBA00023306"/>
    </source>
</evidence>
<dbReference type="GO" id="GO:0000902">
    <property type="term" value="P:cell morphogenesis"/>
    <property type="evidence" value="ECO:0007669"/>
    <property type="project" value="InterPro"/>
</dbReference>
<evidence type="ECO:0000256" key="2">
    <source>
        <dbReference type="ARBA" id="ARBA00022618"/>
    </source>
</evidence>
<dbReference type="Gene3D" id="2.160.20.70">
    <property type="match status" value="1"/>
</dbReference>
<name>A0A919YPA8_9BACL</name>
<organism evidence="9 10">
    <name type="scientific">Paenibacillus montaniterrae</name>
    <dbReference type="NCBI Taxonomy" id="429341"/>
    <lineage>
        <taxon>Bacteria</taxon>
        <taxon>Bacillati</taxon>
        <taxon>Bacillota</taxon>
        <taxon>Bacilli</taxon>
        <taxon>Bacillales</taxon>
        <taxon>Paenibacillaceae</taxon>
        <taxon>Paenibacillus</taxon>
    </lineage>
</organism>
<protein>
    <recommendedName>
        <fullName evidence="6">Probable septum site-determining protein MinC</fullName>
    </recommendedName>
</protein>
<sequence>MTAKQHIMIKGVKDGLLFLLDDQCDFEVILSELKHKLEKTHQQLLSGPLIHITVKLGQRAITEEQSKQLSDILRAQGNLMVQAIESDVPPARKLRAHAQLKVATTIVRSGQEIDYDGDLLLLGDVHPGGVVRCTGDIYVMGALNGIAYAGINGRKEAIIAASVLKPTQMKIADIMSDPSDDVEPGDGLMEYAYIENEQLCVQKLTLLHRENRVPIIMRGV</sequence>
<dbReference type="SUPFAM" id="SSF63848">
    <property type="entry name" value="Cell-division inhibitor MinC, C-terminal domain"/>
    <property type="match status" value="1"/>
</dbReference>
<evidence type="ECO:0000259" key="7">
    <source>
        <dbReference type="Pfam" id="PF03775"/>
    </source>
</evidence>
<feature type="domain" description="Septum formation inhibitor MinC C-terminal" evidence="7">
    <location>
        <begin position="104"/>
        <end position="201"/>
    </location>
</feature>
<dbReference type="GO" id="GO:1901891">
    <property type="term" value="P:regulation of cell septum assembly"/>
    <property type="evidence" value="ECO:0007669"/>
    <property type="project" value="InterPro"/>
</dbReference>
<dbReference type="GO" id="GO:0000917">
    <property type="term" value="P:division septum assembly"/>
    <property type="evidence" value="ECO:0007669"/>
    <property type="project" value="UniProtKB-KW"/>
</dbReference>
<evidence type="ECO:0000256" key="1">
    <source>
        <dbReference type="ARBA" id="ARBA00006291"/>
    </source>
</evidence>
<dbReference type="PANTHER" id="PTHR34108:SF1">
    <property type="entry name" value="SEPTUM SITE-DETERMINING PROTEIN MINC"/>
    <property type="match status" value="1"/>
</dbReference>
<evidence type="ECO:0000256" key="3">
    <source>
        <dbReference type="ARBA" id="ARBA00023210"/>
    </source>
</evidence>
<comment type="function">
    <text evidence="6">Cell division inhibitor that blocks the formation of polar Z ring septums. Rapidly oscillates between the poles of the cell to destabilize FtsZ filaments that have formed before they mature into polar Z rings. Prevents FtsZ polymerization.</text>
</comment>
<evidence type="ECO:0000256" key="6">
    <source>
        <dbReference type="HAMAP-Rule" id="MF_00267"/>
    </source>
</evidence>
<dbReference type="RefSeq" id="WP_213515610.1">
    <property type="nucleotide sequence ID" value="NZ_BOSE01000004.1"/>
</dbReference>
<evidence type="ECO:0000259" key="8">
    <source>
        <dbReference type="Pfam" id="PF22642"/>
    </source>
</evidence>
<dbReference type="Proteomes" id="UP000683139">
    <property type="component" value="Unassembled WGS sequence"/>
</dbReference>
<dbReference type="InterPro" id="IPR016098">
    <property type="entry name" value="CAP/MinC_C"/>
</dbReference>
<dbReference type="Pfam" id="PF03775">
    <property type="entry name" value="MinC_C"/>
    <property type="match status" value="1"/>
</dbReference>
<reference evidence="9" key="1">
    <citation type="submission" date="2021-03" db="EMBL/GenBank/DDBJ databases">
        <title>Antimicrobial resistance genes in bacteria isolated from Japanese honey, and their potential for conferring macrolide and lincosamide resistance in the American foulbrood pathogen Paenibacillus larvae.</title>
        <authorList>
            <person name="Okamoto M."/>
            <person name="Kumagai M."/>
            <person name="Kanamori H."/>
            <person name="Takamatsu D."/>
        </authorList>
    </citation>
    <scope>NUCLEOTIDE SEQUENCE</scope>
    <source>
        <strain evidence="9">J40TS1</strain>
    </source>
</reference>
<keyword evidence="2 6" id="KW-0132">Cell division</keyword>
<comment type="caution">
    <text evidence="9">The sequence shown here is derived from an EMBL/GenBank/DDBJ whole genome shotgun (WGS) entry which is preliminary data.</text>
</comment>
<feature type="domain" description="Septum site-determining protein MinC N-terminal" evidence="8">
    <location>
        <begin position="7"/>
        <end position="84"/>
    </location>
</feature>
<keyword evidence="10" id="KW-1185">Reference proteome</keyword>
<dbReference type="EMBL" id="BOSE01000004">
    <property type="protein sequence ID" value="GIP16915.1"/>
    <property type="molecule type" value="Genomic_DNA"/>
</dbReference>
<dbReference type="PANTHER" id="PTHR34108">
    <property type="entry name" value="SEPTUM SITE-DETERMINING PROTEIN MINC"/>
    <property type="match status" value="1"/>
</dbReference>